<keyword evidence="4" id="KW-0997">Cell inner membrane</keyword>
<keyword evidence="7 13" id="KW-0067">ATP-binding</keyword>
<dbReference type="GeneID" id="95798606"/>
<dbReference type="Pfam" id="PF00005">
    <property type="entry name" value="ABC_tran"/>
    <property type="match status" value="1"/>
</dbReference>
<dbReference type="PANTHER" id="PTHR43394">
    <property type="entry name" value="ATP-DEPENDENT PERMEASE MDL1, MITOCHONDRIAL"/>
    <property type="match status" value="1"/>
</dbReference>
<evidence type="ECO:0000256" key="4">
    <source>
        <dbReference type="ARBA" id="ARBA00022519"/>
    </source>
</evidence>
<evidence type="ECO:0000256" key="1">
    <source>
        <dbReference type="ARBA" id="ARBA00004651"/>
    </source>
</evidence>
<keyword evidence="8 10" id="KW-1133">Transmembrane helix</keyword>
<dbReference type="EMBL" id="JACHMS010000001">
    <property type="protein sequence ID" value="MBB4716761.1"/>
    <property type="molecule type" value="Genomic_DNA"/>
</dbReference>
<gene>
    <name evidence="13" type="ORF">BJ965_006643</name>
</gene>
<dbReference type="Proteomes" id="UP000565089">
    <property type="component" value="Unassembled WGS sequence"/>
</dbReference>
<dbReference type="InterPro" id="IPR003593">
    <property type="entry name" value="AAA+_ATPase"/>
</dbReference>
<dbReference type="Gene3D" id="3.40.50.300">
    <property type="entry name" value="P-loop containing nucleotide triphosphate hydrolases"/>
    <property type="match status" value="1"/>
</dbReference>
<dbReference type="RefSeq" id="WP_184913983.1">
    <property type="nucleotide sequence ID" value="NZ_JACHMS010000001.1"/>
</dbReference>
<dbReference type="SUPFAM" id="SSF52540">
    <property type="entry name" value="P-loop containing nucleoside triphosphate hydrolases"/>
    <property type="match status" value="1"/>
</dbReference>
<dbReference type="InterPro" id="IPR039421">
    <property type="entry name" value="Type_1_exporter"/>
</dbReference>
<evidence type="ECO:0000259" key="12">
    <source>
        <dbReference type="PROSITE" id="PS50929"/>
    </source>
</evidence>
<evidence type="ECO:0000259" key="11">
    <source>
        <dbReference type="PROSITE" id="PS50893"/>
    </source>
</evidence>
<dbReference type="GO" id="GO:0016887">
    <property type="term" value="F:ATP hydrolysis activity"/>
    <property type="evidence" value="ECO:0007669"/>
    <property type="project" value="InterPro"/>
</dbReference>
<keyword evidence="5 10" id="KW-0812">Transmembrane</keyword>
<evidence type="ECO:0000313" key="13">
    <source>
        <dbReference type="EMBL" id="MBB4716761.1"/>
    </source>
</evidence>
<accession>A0A7W7GJZ0</accession>
<comment type="subcellular location">
    <subcellularLocation>
        <location evidence="1">Cell membrane</location>
        <topology evidence="1">Multi-pass membrane protein</topology>
    </subcellularLocation>
</comment>
<keyword evidence="3" id="KW-1003">Cell membrane</keyword>
<dbReference type="PROSITE" id="PS50893">
    <property type="entry name" value="ABC_TRANSPORTER_2"/>
    <property type="match status" value="1"/>
</dbReference>
<keyword evidence="14" id="KW-1185">Reference proteome</keyword>
<evidence type="ECO:0000313" key="14">
    <source>
        <dbReference type="Proteomes" id="UP000565089"/>
    </source>
</evidence>
<name>A0A7W7GJZ0_9ACTN</name>
<keyword evidence="6" id="KW-0547">Nucleotide-binding</keyword>
<feature type="transmembrane region" description="Helical" evidence="10">
    <location>
        <begin position="35"/>
        <end position="54"/>
    </location>
</feature>
<feature type="transmembrane region" description="Helical" evidence="10">
    <location>
        <begin position="74"/>
        <end position="93"/>
    </location>
</feature>
<evidence type="ECO:0000256" key="3">
    <source>
        <dbReference type="ARBA" id="ARBA00022475"/>
    </source>
</evidence>
<dbReference type="PROSITE" id="PS50929">
    <property type="entry name" value="ABC_TM1F"/>
    <property type="match status" value="1"/>
</dbReference>
<dbReference type="AlphaFoldDB" id="A0A7W7GJZ0"/>
<feature type="domain" description="ABC transporter" evidence="11">
    <location>
        <begin position="347"/>
        <end position="581"/>
    </location>
</feature>
<evidence type="ECO:0000256" key="10">
    <source>
        <dbReference type="SAM" id="Phobius"/>
    </source>
</evidence>
<dbReference type="PANTHER" id="PTHR43394:SF1">
    <property type="entry name" value="ATP-BINDING CASSETTE SUB-FAMILY B MEMBER 10, MITOCHONDRIAL"/>
    <property type="match status" value="1"/>
</dbReference>
<keyword evidence="2" id="KW-0813">Transport</keyword>
<dbReference type="Pfam" id="PF00664">
    <property type="entry name" value="ABC_membrane"/>
    <property type="match status" value="1"/>
</dbReference>
<evidence type="ECO:0000256" key="7">
    <source>
        <dbReference type="ARBA" id="ARBA00022840"/>
    </source>
</evidence>
<dbReference type="InterPro" id="IPR003439">
    <property type="entry name" value="ABC_transporter-like_ATP-bd"/>
</dbReference>
<dbReference type="SUPFAM" id="SSF90123">
    <property type="entry name" value="ABC transporter transmembrane region"/>
    <property type="match status" value="1"/>
</dbReference>
<dbReference type="InterPro" id="IPR036640">
    <property type="entry name" value="ABC1_TM_sf"/>
</dbReference>
<dbReference type="InterPro" id="IPR011527">
    <property type="entry name" value="ABC1_TM_dom"/>
</dbReference>
<comment type="caution">
    <text evidence="13">The sequence shown here is derived from an EMBL/GenBank/DDBJ whole genome shotgun (WGS) entry which is preliminary data.</text>
</comment>
<organism evidence="13 14">
    <name type="scientific">Streptomyces luteogriseus</name>
    <dbReference type="NCBI Taxonomy" id="68233"/>
    <lineage>
        <taxon>Bacteria</taxon>
        <taxon>Bacillati</taxon>
        <taxon>Actinomycetota</taxon>
        <taxon>Actinomycetes</taxon>
        <taxon>Kitasatosporales</taxon>
        <taxon>Streptomycetaceae</taxon>
        <taxon>Streptomyces</taxon>
    </lineage>
</organism>
<dbReference type="GO" id="GO:0005886">
    <property type="term" value="C:plasma membrane"/>
    <property type="evidence" value="ECO:0007669"/>
    <property type="project" value="UniProtKB-SubCell"/>
</dbReference>
<reference evidence="13 14" key="1">
    <citation type="submission" date="2020-08" db="EMBL/GenBank/DDBJ databases">
        <title>Sequencing the genomes of 1000 actinobacteria strains.</title>
        <authorList>
            <person name="Klenk H.-P."/>
        </authorList>
    </citation>
    <scope>NUCLEOTIDE SEQUENCE [LARGE SCALE GENOMIC DNA]</scope>
    <source>
        <strain evidence="13 14">DSM 40483</strain>
    </source>
</reference>
<dbReference type="GO" id="GO:0005524">
    <property type="term" value="F:ATP binding"/>
    <property type="evidence" value="ECO:0007669"/>
    <property type="project" value="UniProtKB-KW"/>
</dbReference>
<dbReference type="CDD" id="cd07346">
    <property type="entry name" value="ABC_6TM_exporters"/>
    <property type="match status" value="1"/>
</dbReference>
<evidence type="ECO:0000256" key="9">
    <source>
        <dbReference type="ARBA" id="ARBA00023136"/>
    </source>
</evidence>
<dbReference type="SMART" id="SM00382">
    <property type="entry name" value="AAA"/>
    <property type="match status" value="1"/>
</dbReference>
<evidence type="ECO:0000256" key="6">
    <source>
        <dbReference type="ARBA" id="ARBA00022741"/>
    </source>
</evidence>
<protein>
    <submittedName>
        <fullName evidence="13">ATP-binding cassette subfamily C protein</fullName>
    </submittedName>
</protein>
<feature type="domain" description="ABC transmembrane type-1" evidence="12">
    <location>
        <begin position="35"/>
        <end position="317"/>
    </location>
</feature>
<dbReference type="Gene3D" id="1.20.1560.10">
    <property type="entry name" value="ABC transporter type 1, transmembrane domain"/>
    <property type="match status" value="1"/>
</dbReference>
<dbReference type="FunFam" id="3.40.50.300:FF:001001">
    <property type="entry name" value="Multidrug ABC transporter ATP-binding protein"/>
    <property type="match status" value="1"/>
</dbReference>
<evidence type="ECO:0000256" key="5">
    <source>
        <dbReference type="ARBA" id="ARBA00022692"/>
    </source>
</evidence>
<sequence length="595" mass="63422">MSRPNEPWRLPVADRATVRRAGVELVKADWRSMTLVVLLAGLAAAAGLAGPWLLGRIVTRVESGDATMSSVDRLALGVLVCAVAQLVLTRFALNHSHRFGERALARLREEVVDRALALPARVVEQAGTGDLTTRSSMDVGTVATTLRSAIPEVFVAGMQLLFIFAATFLLHPLLGLWALVGMPFVLLVTRWYLARARAAYLVEGEAASEVAEIVAATAEGARTVEVFGLRRRRVRDADAAIGRAYGAARRTLFLRTVLFPVTEFAHSLPVAVTLFVGGHAYLDGSISLGVVVAGSLYMWQLVEPLDRVLMWVEQLQRSGAAMARIKGIGMVAGEPRSGLPEPADDRIEMRGVRYAYVDGHDVLKDVDLTVRPGERLALVGPSGAGKTTLGKLLSGADAPRTGSVEVGGVPVADLAAADELGNRVVLVTQEHHVFIGSLRDNLTMAAPDADDQRLLDALAVVGADWVKDLPDGLDTQVGSGGTELDPAQAQQLSLARVELADPHTLILDEATSLLDPTTARHAERAMAAVRADRTVIAIAHRLQTAHDADRVAVVEDGRIAELGSHDELVAADGPYAALWRSWHGRGASADEGRAG</sequence>
<dbReference type="InterPro" id="IPR027417">
    <property type="entry name" value="P-loop_NTPase"/>
</dbReference>
<keyword evidence="9 10" id="KW-0472">Membrane</keyword>
<dbReference type="GO" id="GO:0015421">
    <property type="term" value="F:ABC-type oligopeptide transporter activity"/>
    <property type="evidence" value="ECO:0007669"/>
    <property type="project" value="TreeGrafter"/>
</dbReference>
<evidence type="ECO:0000256" key="2">
    <source>
        <dbReference type="ARBA" id="ARBA00022448"/>
    </source>
</evidence>
<proteinExistence type="predicted"/>
<evidence type="ECO:0000256" key="8">
    <source>
        <dbReference type="ARBA" id="ARBA00022989"/>
    </source>
</evidence>